<gene>
    <name evidence="5" type="ORF">DID88_000901</name>
</gene>
<dbReference type="OrthoDB" id="10261433at2759"/>
<dbReference type="InterPro" id="IPR050103">
    <property type="entry name" value="Class-III_PLP-dep_AT"/>
</dbReference>
<comment type="similarity">
    <text evidence="2">Belongs to the class-III pyridoxal-phosphate-dependent aminotransferase family.</text>
</comment>
<evidence type="ECO:0000313" key="6">
    <source>
        <dbReference type="Proteomes" id="UP000249056"/>
    </source>
</evidence>
<dbReference type="InterPro" id="IPR015424">
    <property type="entry name" value="PyrdxlP-dep_Trfase"/>
</dbReference>
<protein>
    <recommendedName>
        <fullName evidence="7">Acetylornithine transaminase</fullName>
    </recommendedName>
</protein>
<dbReference type="Gene3D" id="3.90.1150.10">
    <property type="entry name" value="Aspartate Aminotransferase, domain 1"/>
    <property type="match status" value="1"/>
</dbReference>
<dbReference type="AlphaFoldDB" id="A0A395J0X2"/>
<organism evidence="5 6">
    <name type="scientific">Monilinia fructigena</name>
    <dbReference type="NCBI Taxonomy" id="38457"/>
    <lineage>
        <taxon>Eukaryota</taxon>
        <taxon>Fungi</taxon>
        <taxon>Dikarya</taxon>
        <taxon>Ascomycota</taxon>
        <taxon>Pezizomycotina</taxon>
        <taxon>Leotiomycetes</taxon>
        <taxon>Helotiales</taxon>
        <taxon>Sclerotiniaceae</taxon>
        <taxon>Monilinia</taxon>
    </lineage>
</organism>
<dbReference type="SUPFAM" id="SSF53383">
    <property type="entry name" value="PLP-dependent transferases"/>
    <property type="match status" value="1"/>
</dbReference>
<dbReference type="InterPro" id="IPR015422">
    <property type="entry name" value="PyrdxlP-dep_Trfase_small"/>
</dbReference>
<keyword evidence="4" id="KW-0808">Transferase</keyword>
<evidence type="ECO:0000256" key="2">
    <source>
        <dbReference type="ARBA" id="ARBA00008954"/>
    </source>
</evidence>
<evidence type="ECO:0008006" key="7">
    <source>
        <dbReference type="Google" id="ProtNLM"/>
    </source>
</evidence>
<evidence type="ECO:0000256" key="3">
    <source>
        <dbReference type="ARBA" id="ARBA00022576"/>
    </source>
</evidence>
<comment type="cofactor">
    <cofactor evidence="1">
        <name>pyridoxal 5'-phosphate</name>
        <dbReference type="ChEBI" id="CHEBI:597326"/>
    </cofactor>
</comment>
<evidence type="ECO:0000256" key="1">
    <source>
        <dbReference type="ARBA" id="ARBA00001933"/>
    </source>
</evidence>
<accession>A0A395J0X2</accession>
<evidence type="ECO:0000313" key="5">
    <source>
        <dbReference type="EMBL" id="RAL65333.1"/>
    </source>
</evidence>
<dbReference type="PANTHER" id="PTHR11986:SF79">
    <property type="entry name" value="ACETYLORNITHINE AMINOTRANSFERASE, MITOCHONDRIAL"/>
    <property type="match status" value="1"/>
</dbReference>
<dbReference type="Pfam" id="PF00202">
    <property type="entry name" value="Aminotran_3"/>
    <property type="match status" value="1"/>
</dbReference>
<dbReference type="Proteomes" id="UP000249056">
    <property type="component" value="Unassembled WGS sequence"/>
</dbReference>
<keyword evidence="3" id="KW-0032">Aminotransferase</keyword>
<dbReference type="GO" id="GO:0042802">
    <property type="term" value="F:identical protein binding"/>
    <property type="evidence" value="ECO:0007669"/>
    <property type="project" value="TreeGrafter"/>
</dbReference>
<dbReference type="GO" id="GO:0005759">
    <property type="term" value="C:mitochondrial matrix"/>
    <property type="evidence" value="ECO:0007669"/>
    <property type="project" value="TreeGrafter"/>
</dbReference>
<name>A0A395J0X2_9HELO</name>
<keyword evidence="6" id="KW-1185">Reference proteome</keyword>
<dbReference type="EMBL" id="QKRW01000010">
    <property type="protein sequence ID" value="RAL65333.1"/>
    <property type="molecule type" value="Genomic_DNA"/>
</dbReference>
<dbReference type="GO" id="GO:0008483">
    <property type="term" value="F:transaminase activity"/>
    <property type="evidence" value="ECO:0007669"/>
    <property type="project" value="UniProtKB-KW"/>
</dbReference>
<dbReference type="InterPro" id="IPR005814">
    <property type="entry name" value="Aminotrans_3"/>
</dbReference>
<reference evidence="5 6" key="1">
    <citation type="submission" date="2018-06" db="EMBL/GenBank/DDBJ databases">
        <title>Genome Sequence of the Brown Rot Fungal Pathogen Monilinia fructigena.</title>
        <authorList>
            <person name="Landi L."/>
            <person name="De Miccolis Angelini R.M."/>
            <person name="Pollastro S."/>
            <person name="Abate D."/>
            <person name="Faretra F."/>
            <person name="Romanazzi G."/>
        </authorList>
    </citation>
    <scope>NUCLEOTIDE SEQUENCE [LARGE SCALE GENOMIC DNA]</scope>
    <source>
        <strain evidence="5 6">Mfrg269</strain>
    </source>
</reference>
<sequence length="129" mass="14145">MALRISAKRVTATFKAGNLSAGVNGFLRRNASQATATATSLPDDIKHDIHNESKNIASRSFTKFANSTSHRTTSTIYMVATYVRPPPMFVRGFGCHLWDAENKRYLDFTAGIAVNALGHCDPEIAKIML</sequence>
<comment type="caution">
    <text evidence="5">The sequence shown here is derived from an EMBL/GenBank/DDBJ whole genome shotgun (WGS) entry which is preliminary data.</text>
</comment>
<evidence type="ECO:0000256" key="4">
    <source>
        <dbReference type="ARBA" id="ARBA00022679"/>
    </source>
</evidence>
<dbReference type="GO" id="GO:0030170">
    <property type="term" value="F:pyridoxal phosphate binding"/>
    <property type="evidence" value="ECO:0007669"/>
    <property type="project" value="InterPro"/>
</dbReference>
<proteinExistence type="inferred from homology"/>
<dbReference type="PANTHER" id="PTHR11986">
    <property type="entry name" value="AMINOTRANSFERASE CLASS III"/>
    <property type="match status" value="1"/>
</dbReference>